<gene>
    <name evidence="1" type="ORF">MNBD_GAMMA16-897</name>
</gene>
<name>A0A3B0ZDC1_9ZZZZ</name>
<dbReference type="AlphaFoldDB" id="A0A3B0ZDC1"/>
<sequence>MKNKTQIITALSLSLLFLVGCESGTETTLNTEQGTIGMNNSVLQEMERDITNETKDIGALIENKTEAATETLTESLEASKEAANDVVNN</sequence>
<protein>
    <submittedName>
        <fullName evidence="1">Uncharacterized protein</fullName>
    </submittedName>
</protein>
<dbReference type="PROSITE" id="PS51257">
    <property type="entry name" value="PROKAR_LIPOPROTEIN"/>
    <property type="match status" value="1"/>
</dbReference>
<evidence type="ECO:0000313" key="1">
    <source>
        <dbReference type="EMBL" id="VAW86193.1"/>
    </source>
</evidence>
<dbReference type="EMBL" id="UOFO01000088">
    <property type="protein sequence ID" value="VAW86193.1"/>
    <property type="molecule type" value="Genomic_DNA"/>
</dbReference>
<reference evidence="1" key="1">
    <citation type="submission" date="2018-06" db="EMBL/GenBank/DDBJ databases">
        <authorList>
            <person name="Zhirakovskaya E."/>
        </authorList>
    </citation>
    <scope>NUCLEOTIDE SEQUENCE</scope>
</reference>
<proteinExistence type="predicted"/>
<organism evidence="1">
    <name type="scientific">hydrothermal vent metagenome</name>
    <dbReference type="NCBI Taxonomy" id="652676"/>
    <lineage>
        <taxon>unclassified sequences</taxon>
        <taxon>metagenomes</taxon>
        <taxon>ecological metagenomes</taxon>
    </lineage>
</organism>
<accession>A0A3B0ZDC1</accession>